<dbReference type="GO" id="GO:0016491">
    <property type="term" value="F:oxidoreductase activity"/>
    <property type="evidence" value="ECO:0007669"/>
    <property type="project" value="UniProtKB-KW"/>
</dbReference>
<dbReference type="Gene3D" id="3.40.50.720">
    <property type="entry name" value="NAD(P)-binding Rossmann-like Domain"/>
    <property type="match status" value="1"/>
</dbReference>
<accession>A0A8T9C070</accession>
<dbReference type="InterPro" id="IPR008030">
    <property type="entry name" value="NmrA-like"/>
</dbReference>
<dbReference type="Pfam" id="PF05368">
    <property type="entry name" value="NmrA"/>
    <property type="match status" value="1"/>
</dbReference>
<comment type="caution">
    <text evidence="4">The sequence shown here is derived from an EMBL/GenBank/DDBJ whole genome shotgun (WGS) entry which is preliminary data.</text>
</comment>
<sequence>MLILIAGVTGNIGKHAAQYGVSKGHQIRGLGRSLNKQTDDLRNQLESFIVSKTYYDIEALDKAVKGVDAIICAYTGLPELHLDGQLLLLRAAERAGVKIFLAASWNYDWRTIKLGDDAPIYDPIVAFHKQVEITSSIRPLHIFSGMLAEVFFGTEGQAGFTTDYPGGVIGWEDGKRVMNVWGTGDEPWYFTTESDAGKWGIEAVAAADAEQGGFVTVCSWVSTLNELVASYSELRNYDVTVRNLGTVEDLERKAVGAKAASGRRNFWEWHRLWFHLFCVKGTWNLTNIHNDQFPVKPTDLGEFLKTYPEI</sequence>
<protein>
    <submittedName>
        <fullName evidence="4">Isoflavone reductase-like protein</fullName>
    </submittedName>
</protein>
<reference evidence="4 5" key="1">
    <citation type="submission" date="2018-05" db="EMBL/GenBank/DDBJ databases">
        <title>Genome sequencing and assembly of the regulated plant pathogen Lachnellula willkommii and related sister species for the development of diagnostic species identification markers.</title>
        <authorList>
            <person name="Giroux E."/>
            <person name="Bilodeau G."/>
        </authorList>
    </citation>
    <scope>NUCLEOTIDE SEQUENCE [LARGE SCALE GENOMIC DNA]</scope>
    <source>
        <strain evidence="4 5">CBS 268.59</strain>
    </source>
</reference>
<evidence type="ECO:0000256" key="1">
    <source>
        <dbReference type="ARBA" id="ARBA00022857"/>
    </source>
</evidence>
<dbReference type="OrthoDB" id="419598at2759"/>
<keyword evidence="2" id="KW-0560">Oxidoreductase</keyword>
<dbReference type="InterPro" id="IPR051609">
    <property type="entry name" value="NmrA/Isoflavone_reductase-like"/>
</dbReference>
<keyword evidence="1" id="KW-0521">NADP</keyword>
<proteinExistence type="predicted"/>
<dbReference type="PANTHER" id="PTHR47706">
    <property type="entry name" value="NMRA-LIKE FAMILY PROTEIN"/>
    <property type="match status" value="1"/>
</dbReference>
<evidence type="ECO:0000259" key="3">
    <source>
        <dbReference type="Pfam" id="PF05368"/>
    </source>
</evidence>
<dbReference type="Proteomes" id="UP000469558">
    <property type="component" value="Unassembled WGS sequence"/>
</dbReference>
<evidence type="ECO:0000256" key="2">
    <source>
        <dbReference type="ARBA" id="ARBA00023002"/>
    </source>
</evidence>
<dbReference type="SUPFAM" id="SSF51735">
    <property type="entry name" value="NAD(P)-binding Rossmann-fold domains"/>
    <property type="match status" value="1"/>
</dbReference>
<organism evidence="4 5">
    <name type="scientific">Lachnellula suecica</name>
    <dbReference type="NCBI Taxonomy" id="602035"/>
    <lineage>
        <taxon>Eukaryota</taxon>
        <taxon>Fungi</taxon>
        <taxon>Dikarya</taxon>
        <taxon>Ascomycota</taxon>
        <taxon>Pezizomycotina</taxon>
        <taxon>Leotiomycetes</taxon>
        <taxon>Helotiales</taxon>
        <taxon>Lachnaceae</taxon>
        <taxon>Lachnellula</taxon>
    </lineage>
</organism>
<dbReference type="EMBL" id="QGMK01001278">
    <property type="protein sequence ID" value="TVY71297.1"/>
    <property type="molecule type" value="Genomic_DNA"/>
</dbReference>
<gene>
    <name evidence="4" type="primary">PCBER_1</name>
    <name evidence="4" type="ORF">LSUE1_G005806</name>
</gene>
<dbReference type="InterPro" id="IPR036291">
    <property type="entry name" value="NAD(P)-bd_dom_sf"/>
</dbReference>
<feature type="domain" description="NmrA-like" evidence="3">
    <location>
        <begin position="2"/>
        <end position="236"/>
    </location>
</feature>
<evidence type="ECO:0000313" key="5">
    <source>
        <dbReference type="Proteomes" id="UP000469558"/>
    </source>
</evidence>
<keyword evidence="5" id="KW-1185">Reference proteome</keyword>
<dbReference type="AlphaFoldDB" id="A0A8T9C070"/>
<dbReference type="PANTHER" id="PTHR47706:SF9">
    <property type="entry name" value="NMRA-LIKE DOMAIN-CONTAINING PROTEIN-RELATED"/>
    <property type="match status" value="1"/>
</dbReference>
<evidence type="ECO:0000313" key="4">
    <source>
        <dbReference type="EMBL" id="TVY71297.1"/>
    </source>
</evidence>
<name>A0A8T9C070_9HELO</name>